<organism evidence="1 2">
    <name type="scientific">Fimbriiglobus ruber</name>
    <dbReference type="NCBI Taxonomy" id="1908690"/>
    <lineage>
        <taxon>Bacteria</taxon>
        <taxon>Pseudomonadati</taxon>
        <taxon>Planctomycetota</taxon>
        <taxon>Planctomycetia</taxon>
        <taxon>Gemmatales</taxon>
        <taxon>Gemmataceae</taxon>
        <taxon>Fimbriiglobus</taxon>
    </lineage>
</organism>
<protein>
    <submittedName>
        <fullName evidence="1">Uncharacterized protein</fullName>
    </submittedName>
</protein>
<reference evidence="2" key="1">
    <citation type="submission" date="2017-06" db="EMBL/GenBank/DDBJ databases">
        <title>Genome analysis of Fimbriiglobus ruber SP5, the first member of the order Planctomycetales with confirmed chitinolytic capability.</title>
        <authorList>
            <person name="Ravin N.V."/>
            <person name="Rakitin A.L."/>
            <person name="Ivanova A.A."/>
            <person name="Beletsky A.V."/>
            <person name="Kulichevskaya I.S."/>
            <person name="Mardanov A.V."/>
            <person name="Dedysh S.N."/>
        </authorList>
    </citation>
    <scope>NUCLEOTIDE SEQUENCE [LARGE SCALE GENOMIC DNA]</scope>
    <source>
        <strain evidence="2">SP5</strain>
    </source>
</reference>
<dbReference type="EMBL" id="NIDE01000001">
    <property type="protein sequence ID" value="OWK46597.1"/>
    <property type="molecule type" value="Genomic_DNA"/>
</dbReference>
<gene>
    <name evidence="1" type="ORF">FRUB_00296</name>
</gene>
<sequence length="123" mass="13386">MTNAAEEQTTAYGLLFAFKWDATSANKKYKNKIVTVSGGEVDHIDRTASGKGHVALYVGPEPTDLIHCYFERGDLDLEPGQFVFLSGRCRGLMAGTVVLDSCEIGLVADTPEELCQKSIATRK</sequence>
<comment type="caution">
    <text evidence="1">The sequence shown here is derived from an EMBL/GenBank/DDBJ whole genome shotgun (WGS) entry which is preliminary data.</text>
</comment>
<accession>A0A225EE63</accession>
<dbReference type="AlphaFoldDB" id="A0A225EE63"/>
<evidence type="ECO:0000313" key="2">
    <source>
        <dbReference type="Proteomes" id="UP000214646"/>
    </source>
</evidence>
<name>A0A225EE63_9BACT</name>
<dbReference type="InterPro" id="IPR024422">
    <property type="entry name" value="Protein_unknown_function_OB"/>
</dbReference>
<dbReference type="Pfam" id="PF12869">
    <property type="entry name" value="tRNA_anti-like"/>
    <property type="match status" value="1"/>
</dbReference>
<proteinExistence type="predicted"/>
<evidence type="ECO:0000313" key="1">
    <source>
        <dbReference type="EMBL" id="OWK46597.1"/>
    </source>
</evidence>
<keyword evidence="2" id="KW-1185">Reference proteome</keyword>
<dbReference type="Proteomes" id="UP000214646">
    <property type="component" value="Unassembled WGS sequence"/>
</dbReference>